<organism evidence="2 3">
    <name type="scientific">Plutella xylostella</name>
    <name type="common">Diamondback moth</name>
    <name type="synonym">Plutella maculipennis</name>
    <dbReference type="NCBI Taxonomy" id="51655"/>
    <lineage>
        <taxon>Eukaryota</taxon>
        <taxon>Metazoa</taxon>
        <taxon>Ecdysozoa</taxon>
        <taxon>Arthropoda</taxon>
        <taxon>Hexapoda</taxon>
        <taxon>Insecta</taxon>
        <taxon>Pterygota</taxon>
        <taxon>Neoptera</taxon>
        <taxon>Endopterygota</taxon>
        <taxon>Lepidoptera</taxon>
        <taxon>Glossata</taxon>
        <taxon>Ditrysia</taxon>
        <taxon>Yponomeutoidea</taxon>
        <taxon>Plutellidae</taxon>
        <taxon>Plutella</taxon>
    </lineage>
</organism>
<dbReference type="Pfam" id="PF00078">
    <property type="entry name" value="RVT_1"/>
    <property type="match status" value="1"/>
</dbReference>
<name>A0A8S4G6D8_PLUXY</name>
<dbReference type="InterPro" id="IPR043502">
    <property type="entry name" value="DNA/RNA_pol_sf"/>
</dbReference>
<evidence type="ECO:0000313" key="3">
    <source>
        <dbReference type="Proteomes" id="UP000653454"/>
    </source>
</evidence>
<keyword evidence="3" id="KW-1185">Reference proteome</keyword>
<proteinExistence type="predicted"/>
<feature type="domain" description="Reverse transcriptase" evidence="1">
    <location>
        <begin position="172"/>
        <end position="453"/>
    </location>
</feature>
<comment type="caution">
    <text evidence="2">The sequence shown here is derived from an EMBL/GenBank/DDBJ whole genome shotgun (WGS) entry which is preliminary data.</text>
</comment>
<dbReference type="AlphaFoldDB" id="A0A8S4G6D8"/>
<dbReference type="PROSITE" id="PS50878">
    <property type="entry name" value="RT_POL"/>
    <property type="match status" value="1"/>
</dbReference>
<accession>A0A8S4G6D8</accession>
<dbReference type="GO" id="GO:0071897">
    <property type="term" value="P:DNA biosynthetic process"/>
    <property type="evidence" value="ECO:0007669"/>
    <property type="project" value="UniProtKB-ARBA"/>
</dbReference>
<reference evidence="2" key="1">
    <citation type="submission" date="2020-11" db="EMBL/GenBank/DDBJ databases">
        <authorList>
            <person name="Whiteford S."/>
        </authorList>
    </citation>
    <scope>NUCLEOTIDE SEQUENCE</scope>
</reference>
<dbReference type="CDD" id="cd01650">
    <property type="entry name" value="RT_nLTR_like"/>
    <property type="match status" value="1"/>
</dbReference>
<dbReference type="InterPro" id="IPR000477">
    <property type="entry name" value="RT_dom"/>
</dbReference>
<protein>
    <submittedName>
        <fullName evidence="2">(diamondback moth) hypothetical protein</fullName>
    </submittedName>
</protein>
<evidence type="ECO:0000313" key="2">
    <source>
        <dbReference type="EMBL" id="CAG9135167.1"/>
    </source>
</evidence>
<dbReference type="PANTHER" id="PTHR33332">
    <property type="entry name" value="REVERSE TRANSCRIPTASE DOMAIN-CONTAINING PROTEIN"/>
    <property type="match status" value="1"/>
</dbReference>
<dbReference type="EMBL" id="CAJHNJ030000096">
    <property type="protein sequence ID" value="CAG9135167.1"/>
    <property type="molecule type" value="Genomic_DNA"/>
</dbReference>
<sequence>MKRALYNAQHCDPSVKEYYNKYMSIYRKVIKLAKKKAVRSEIDGAKDSSRAIWKCVNKHRNKKSNTLKEKLMLKVNNKIIDSPQEIVDIFSNQFDYKESSSNGNLDLAMNMLEENCKVYNDMYCRPCNPEEVEKLVKSLENKKSCGYDGLPMTVIKDNIDVLATPLAYFYNECISHGIFPDQLKIARILPVHKKGSKTDPSKYRPISLLPILSKIFEKILKSRLLVHLNMSNVISSRQFGYRRNLGTVDAIDTLINDVVLKLNEKNKVAALFLDLSSAFDFVDHKILLKKLEHYGVRGKTLDLLKSYLQNRKQFVEISTIENASEVLTKSKLINVTRGVPQGSVLGPILFIVFTNDLLDHIDRAMPAAKLVVYADDTNAVVSGNDLETLESNVNSILCAFSTWFSVNNLKINTAKTSALLFKTTARDDETIDIALNGDKVEIASVVKFLGVYIDSSLNWRHELNALESSISSSCYALRSLRDEISEDQLKMVYYALIESKLRYSIKLWGHSYEYNTRKAFVLQKRAIRTIARIPQMESCLPIFKKLGILTVPSLYILVLLSGLAKNIHSIETKEERLIRESTRRKDLPIKFSPHLSVTKHSASYQAIIFFNKLPSTLKTKITKSCFKTELKTFLLKSKGKRNGIVTNPAMRLVNNVKNGLDSAAANIRRTGVALAASAGSNNPAVKSNAFQFQWRRETPL</sequence>
<gene>
    <name evidence="2" type="ORF">PLXY2_LOCUS13429</name>
</gene>
<evidence type="ECO:0000259" key="1">
    <source>
        <dbReference type="PROSITE" id="PS50878"/>
    </source>
</evidence>
<dbReference type="SUPFAM" id="SSF56672">
    <property type="entry name" value="DNA/RNA polymerases"/>
    <property type="match status" value="1"/>
</dbReference>
<dbReference type="Proteomes" id="UP000653454">
    <property type="component" value="Unassembled WGS sequence"/>
</dbReference>